<gene>
    <name evidence="1" type="ORF">J2S08_004463</name>
</gene>
<sequence>MRIDQYTSKGGSVLIMYTNKYENATALYLKFSAIVTEYVSIIRLQS</sequence>
<keyword evidence="2" id="KW-1185">Reference proteome</keyword>
<protein>
    <submittedName>
        <fullName evidence="1">Uncharacterized protein</fullName>
    </submittedName>
</protein>
<evidence type="ECO:0000313" key="2">
    <source>
        <dbReference type="Proteomes" id="UP001223586"/>
    </source>
</evidence>
<name>A0ABT9WZ28_9BACI</name>
<reference evidence="1 2" key="1">
    <citation type="submission" date="2023-07" db="EMBL/GenBank/DDBJ databases">
        <title>Genomic Encyclopedia of Type Strains, Phase IV (KMG-IV): sequencing the most valuable type-strain genomes for metagenomic binning, comparative biology and taxonomic classification.</title>
        <authorList>
            <person name="Goeker M."/>
        </authorList>
    </citation>
    <scope>NUCLEOTIDE SEQUENCE [LARGE SCALE GENOMIC DNA]</scope>
    <source>
        <strain evidence="1 2">DSM 23837</strain>
    </source>
</reference>
<comment type="caution">
    <text evidence="1">The sequence shown here is derived from an EMBL/GenBank/DDBJ whole genome shotgun (WGS) entry which is preliminary data.</text>
</comment>
<dbReference type="EMBL" id="JAUSTT010000051">
    <property type="protein sequence ID" value="MDQ0178555.1"/>
    <property type="molecule type" value="Genomic_DNA"/>
</dbReference>
<accession>A0ABT9WZ28</accession>
<dbReference type="Proteomes" id="UP001223586">
    <property type="component" value="Unassembled WGS sequence"/>
</dbReference>
<proteinExistence type="predicted"/>
<evidence type="ECO:0000313" key="1">
    <source>
        <dbReference type="EMBL" id="MDQ0178555.1"/>
    </source>
</evidence>
<organism evidence="1 2">
    <name type="scientific">Bacillus chungangensis</name>
    <dbReference type="NCBI Taxonomy" id="587633"/>
    <lineage>
        <taxon>Bacteria</taxon>
        <taxon>Bacillati</taxon>
        <taxon>Bacillota</taxon>
        <taxon>Bacilli</taxon>
        <taxon>Bacillales</taxon>
        <taxon>Bacillaceae</taxon>
        <taxon>Bacillus</taxon>
    </lineage>
</organism>